<reference evidence="9" key="1">
    <citation type="journal article" date="2020" name="Nat. Commun.">
        <title>Large-scale genome sequencing of mycorrhizal fungi provides insights into the early evolution of symbiotic traits.</title>
        <authorList>
            <person name="Miyauchi S."/>
            <person name="Kiss E."/>
            <person name="Kuo A."/>
            <person name="Drula E."/>
            <person name="Kohler A."/>
            <person name="Sanchez-Garcia M."/>
            <person name="Morin E."/>
            <person name="Andreopoulos B."/>
            <person name="Barry K.W."/>
            <person name="Bonito G."/>
            <person name="Buee M."/>
            <person name="Carver A."/>
            <person name="Chen C."/>
            <person name="Cichocki N."/>
            <person name="Clum A."/>
            <person name="Culley D."/>
            <person name="Crous P.W."/>
            <person name="Fauchery L."/>
            <person name="Girlanda M."/>
            <person name="Hayes R.D."/>
            <person name="Keri Z."/>
            <person name="LaButti K."/>
            <person name="Lipzen A."/>
            <person name="Lombard V."/>
            <person name="Magnuson J."/>
            <person name="Maillard F."/>
            <person name="Murat C."/>
            <person name="Nolan M."/>
            <person name="Ohm R.A."/>
            <person name="Pangilinan J."/>
            <person name="Pereira M.F."/>
            <person name="Perotto S."/>
            <person name="Peter M."/>
            <person name="Pfister S."/>
            <person name="Riley R."/>
            <person name="Sitrit Y."/>
            <person name="Stielow J.B."/>
            <person name="Szollosi G."/>
            <person name="Zifcakova L."/>
            <person name="Stursova M."/>
            <person name="Spatafora J.W."/>
            <person name="Tedersoo L."/>
            <person name="Vaario L.M."/>
            <person name="Yamada A."/>
            <person name="Yan M."/>
            <person name="Wang P."/>
            <person name="Xu J."/>
            <person name="Bruns T."/>
            <person name="Baldrian P."/>
            <person name="Vilgalys R."/>
            <person name="Dunand C."/>
            <person name="Henrissat B."/>
            <person name="Grigoriev I.V."/>
            <person name="Hibbett D."/>
            <person name="Nagy L.G."/>
            <person name="Martin F.M."/>
        </authorList>
    </citation>
    <scope>NUCLEOTIDE SEQUENCE</scope>
    <source>
        <strain evidence="9">UH-Tt-Lm1</strain>
    </source>
</reference>
<feature type="region of interest" description="Disordered" evidence="6">
    <location>
        <begin position="112"/>
        <end position="137"/>
    </location>
</feature>
<dbReference type="OrthoDB" id="2592092at2759"/>
<dbReference type="Pfam" id="PF07967">
    <property type="entry name" value="zf-C3HC"/>
    <property type="match status" value="1"/>
</dbReference>
<gene>
    <name evidence="9" type="ORF">BJ322DRAFT_1118234</name>
</gene>
<dbReference type="PANTHER" id="PTHR15835:SF6">
    <property type="entry name" value="ZINC FINGER C3HC-TYPE PROTEIN 1"/>
    <property type="match status" value="1"/>
</dbReference>
<keyword evidence="10" id="KW-1185">Reference proteome</keyword>
<dbReference type="PANTHER" id="PTHR15835">
    <property type="entry name" value="NUCLEAR-INTERACTING PARTNER OF ALK"/>
    <property type="match status" value="1"/>
</dbReference>
<dbReference type="Proteomes" id="UP000736335">
    <property type="component" value="Unassembled WGS sequence"/>
</dbReference>
<evidence type="ECO:0000313" key="9">
    <source>
        <dbReference type="EMBL" id="KAF9790616.1"/>
    </source>
</evidence>
<keyword evidence="2" id="KW-0479">Metal-binding</keyword>
<protein>
    <submittedName>
        <fullName evidence="9">Zf-C3HC-domain-containing protein</fullName>
    </submittedName>
</protein>
<evidence type="ECO:0000256" key="2">
    <source>
        <dbReference type="ARBA" id="ARBA00022723"/>
    </source>
</evidence>
<keyword evidence="3" id="KW-0863">Zinc-finger</keyword>
<comment type="subcellular location">
    <subcellularLocation>
        <location evidence="1">Nucleus</location>
    </subcellularLocation>
</comment>
<feature type="domain" description="C3HC-type" evidence="7">
    <location>
        <begin position="136"/>
        <end position="253"/>
    </location>
</feature>
<dbReference type="GO" id="GO:0008270">
    <property type="term" value="F:zinc ion binding"/>
    <property type="evidence" value="ECO:0007669"/>
    <property type="project" value="UniProtKB-KW"/>
</dbReference>
<dbReference type="EMBL" id="WIUZ02000002">
    <property type="protein sequence ID" value="KAF9790616.1"/>
    <property type="molecule type" value="Genomic_DNA"/>
</dbReference>
<evidence type="ECO:0000256" key="6">
    <source>
        <dbReference type="SAM" id="MobiDB-lite"/>
    </source>
</evidence>
<feature type="compositionally biased region" description="Low complexity" evidence="6">
    <location>
        <begin position="381"/>
        <end position="397"/>
    </location>
</feature>
<proteinExistence type="predicted"/>
<feature type="compositionally biased region" description="Low complexity" evidence="6">
    <location>
        <begin position="294"/>
        <end position="306"/>
    </location>
</feature>
<comment type="caution">
    <text evidence="9">The sequence shown here is derived from an EMBL/GenBank/DDBJ whole genome shotgun (WGS) entry which is preliminary data.</text>
</comment>
<evidence type="ECO:0000313" key="10">
    <source>
        <dbReference type="Proteomes" id="UP000736335"/>
    </source>
</evidence>
<dbReference type="InterPro" id="IPR012935">
    <property type="entry name" value="NuBaID_N"/>
</dbReference>
<feature type="region of interest" description="Disordered" evidence="6">
    <location>
        <begin position="287"/>
        <end position="402"/>
    </location>
</feature>
<dbReference type="Pfam" id="PF08600">
    <property type="entry name" value="NuBaID_C"/>
    <property type="match status" value="1"/>
</dbReference>
<accession>A0A9P6HNW1</accession>
<feature type="compositionally biased region" description="Low complexity" evidence="6">
    <location>
        <begin position="347"/>
        <end position="362"/>
    </location>
</feature>
<reference evidence="9" key="2">
    <citation type="submission" date="2020-11" db="EMBL/GenBank/DDBJ databases">
        <authorList>
            <consortium name="DOE Joint Genome Institute"/>
            <person name="Kuo A."/>
            <person name="Miyauchi S."/>
            <person name="Kiss E."/>
            <person name="Drula E."/>
            <person name="Kohler A."/>
            <person name="Sanchez-Garcia M."/>
            <person name="Andreopoulos B."/>
            <person name="Barry K.W."/>
            <person name="Bonito G."/>
            <person name="Buee M."/>
            <person name="Carver A."/>
            <person name="Chen C."/>
            <person name="Cichocki N."/>
            <person name="Clum A."/>
            <person name="Culley D."/>
            <person name="Crous P.W."/>
            <person name="Fauchery L."/>
            <person name="Girlanda M."/>
            <person name="Hayes R."/>
            <person name="Keri Z."/>
            <person name="Labutti K."/>
            <person name="Lipzen A."/>
            <person name="Lombard V."/>
            <person name="Magnuson J."/>
            <person name="Maillard F."/>
            <person name="Morin E."/>
            <person name="Murat C."/>
            <person name="Nolan M."/>
            <person name="Ohm R."/>
            <person name="Pangilinan J."/>
            <person name="Pereira M."/>
            <person name="Perotto S."/>
            <person name="Peter M."/>
            <person name="Riley R."/>
            <person name="Sitrit Y."/>
            <person name="Stielow B."/>
            <person name="Szollosi G."/>
            <person name="Zifcakova L."/>
            <person name="Stursova M."/>
            <person name="Spatafora J.W."/>
            <person name="Tedersoo L."/>
            <person name="Vaario L.-M."/>
            <person name="Yamada A."/>
            <person name="Yan M."/>
            <person name="Wang P."/>
            <person name="Xu J."/>
            <person name="Bruns T."/>
            <person name="Baldrian P."/>
            <person name="Vilgalys R."/>
            <person name="Henrissat B."/>
            <person name="Grigoriev I.V."/>
            <person name="Hibbett D."/>
            <person name="Nagy L.G."/>
            <person name="Martin F.M."/>
        </authorList>
    </citation>
    <scope>NUCLEOTIDE SEQUENCE</scope>
    <source>
        <strain evidence="9">UH-Tt-Lm1</strain>
    </source>
</reference>
<dbReference type="GO" id="GO:0005634">
    <property type="term" value="C:nucleus"/>
    <property type="evidence" value="ECO:0007669"/>
    <property type="project" value="UniProtKB-SubCell"/>
</dbReference>
<evidence type="ECO:0000256" key="3">
    <source>
        <dbReference type="ARBA" id="ARBA00022771"/>
    </source>
</evidence>
<organism evidence="9 10">
    <name type="scientific">Thelephora terrestris</name>
    <dbReference type="NCBI Taxonomy" id="56493"/>
    <lineage>
        <taxon>Eukaryota</taxon>
        <taxon>Fungi</taxon>
        <taxon>Dikarya</taxon>
        <taxon>Basidiomycota</taxon>
        <taxon>Agaricomycotina</taxon>
        <taxon>Agaricomycetes</taxon>
        <taxon>Thelephorales</taxon>
        <taxon>Thelephoraceae</taxon>
        <taxon>Thelephora</taxon>
    </lineage>
</organism>
<sequence>MTSSVATTSISNMLGTSQGIQDTAQASPNAQTMKRKLDDALQTLDDAVFVPSEMLERPPPPKKSRSLYSTLAKYGITSKEPKPSATSRLESLTKSAPHLAAILSRRTLKLRSQNPTSRISATPLSVHPPSTSEYRPSSTASFLSRLSTYRLATYANKPSQIDAVAAAKCGWVNDGRDRLVCGVCKISWVVVSTRGMKSDAANALVEKQRGQLVSMHKEGCPWKTQQCDDSVYRLPVQSPSATTKEIKIRALGLQSVLEEVQVKHPLSATQVHSLMSALSTFNVRPGVATTSMESDGSSPGPSSASDAGRENEEGSTEPSETAALTALFGWTLPPPSTDERSATQRTSSAVPSLSRASSVVSLRSERAVATQPAPSVSQRGSISPASVSSRLPSVSVSTTNTPQQKRDASLLYCKLCQRRIGLWAFGPQAVEKENRPQRQFDLLKEHRPYCPYVVRSTIVPSFPTSSGHSAVLNGANGNGNLQDVPTEGWRAMLSIVLKARKRSFYGANRNVPTAGSVAVGGANGSAESFANVDDMEVDRVEAMVEGVKKRGGKDVLKYVRGLLR</sequence>
<evidence type="ECO:0000259" key="8">
    <source>
        <dbReference type="Pfam" id="PF08600"/>
    </source>
</evidence>
<name>A0A9P6HNW1_9AGAM</name>
<evidence type="ECO:0000256" key="5">
    <source>
        <dbReference type="ARBA" id="ARBA00023242"/>
    </source>
</evidence>
<keyword evidence="4" id="KW-0862">Zinc</keyword>
<evidence type="ECO:0000259" key="7">
    <source>
        <dbReference type="Pfam" id="PF07967"/>
    </source>
</evidence>
<evidence type="ECO:0000256" key="1">
    <source>
        <dbReference type="ARBA" id="ARBA00004123"/>
    </source>
</evidence>
<evidence type="ECO:0000256" key="4">
    <source>
        <dbReference type="ARBA" id="ARBA00022833"/>
    </source>
</evidence>
<dbReference type="InterPro" id="IPR013909">
    <property type="entry name" value="NuBaID_C"/>
</dbReference>
<dbReference type="AlphaFoldDB" id="A0A9P6HNW1"/>
<feature type="domain" description="NuBaID C-terminal" evidence="8">
    <location>
        <begin position="405"/>
        <end position="456"/>
    </location>
</feature>
<keyword evidence="5" id="KW-0539">Nucleus</keyword>